<dbReference type="InterPro" id="IPR027417">
    <property type="entry name" value="P-loop_NTPase"/>
</dbReference>
<sequence>MNKIALYPFNKISQGLIRFRDLLSMEIVSVIDFVFEAGKDAGELVDGAYAGIGIHRLMEVGLAGVDTLVLNDPGTTFGGNKGVFDEHDLVGMWRKLVSLAKEKGIRLVSVHEIYDKATLEWLSDNGIHIEVHGTMSEELFRVMDERYAFGGTDIENYLQQFENEHRMFSRSRRIRTVGVFATRGCLGKFTSQMGLYREFHNSGVRSTAFITEPTGSLFGQPEGDIFKFLAHRPLEQYPYYIDTVVSEAEREGKDWIIMSAQSSILPTDNIAFNSLRFAMLKAFRPAYSLLIVGYGDDGQIRDALDMLRIYSAAPVALLLPDKMETSYGKYETFSEDQRELRLAELQERFGIHAARIEHSKEIMNLLLEKATIAAVVE</sequence>
<comment type="caution">
    <text evidence="2">The sequence shown here is derived from an EMBL/GenBank/DDBJ whole genome shotgun (WGS) entry which is preliminary data.</text>
</comment>
<evidence type="ECO:0000313" key="2">
    <source>
        <dbReference type="EMBL" id="OXM15895.1"/>
    </source>
</evidence>
<evidence type="ECO:0000313" key="3">
    <source>
        <dbReference type="Proteomes" id="UP000215145"/>
    </source>
</evidence>
<feature type="domain" description="D-glutamate N-acetyltransferase-like C-terminal" evidence="1">
    <location>
        <begin position="173"/>
        <end position="290"/>
    </location>
</feature>
<name>A0A229P1X6_9BACL</name>
<keyword evidence="3" id="KW-1185">Reference proteome</keyword>
<dbReference type="Pfam" id="PF07755">
    <property type="entry name" value="DUF1611"/>
    <property type="match status" value="1"/>
</dbReference>
<dbReference type="SUPFAM" id="SSF52540">
    <property type="entry name" value="P-loop containing nucleoside triphosphate hydrolases"/>
    <property type="match status" value="1"/>
</dbReference>
<dbReference type="EMBL" id="NMUQ01000001">
    <property type="protein sequence ID" value="OXM15895.1"/>
    <property type="molecule type" value="Genomic_DNA"/>
</dbReference>
<dbReference type="Proteomes" id="UP000215145">
    <property type="component" value="Unassembled WGS sequence"/>
</dbReference>
<dbReference type="OrthoDB" id="2560658at2"/>
<reference evidence="2 3" key="1">
    <citation type="submission" date="2017-07" db="EMBL/GenBank/DDBJ databases">
        <title>Paenibacillus herberti R33 genome sequencing and assembly.</title>
        <authorList>
            <person name="Su W."/>
        </authorList>
    </citation>
    <scope>NUCLEOTIDE SEQUENCE [LARGE SCALE GENOMIC DNA]</scope>
    <source>
        <strain evidence="2 3">R33</strain>
    </source>
</reference>
<accession>A0A229P1X6</accession>
<dbReference type="AlphaFoldDB" id="A0A229P1X6"/>
<evidence type="ECO:0000259" key="1">
    <source>
        <dbReference type="Pfam" id="PF07755"/>
    </source>
</evidence>
<dbReference type="RefSeq" id="WP_089522984.1">
    <property type="nucleotide sequence ID" value="NZ_NMUQ01000001.1"/>
</dbReference>
<protein>
    <recommendedName>
        <fullName evidence="1">D-glutamate N-acetyltransferase-like C-terminal domain-containing protein</fullName>
    </recommendedName>
</protein>
<dbReference type="Gene3D" id="3.40.50.300">
    <property type="entry name" value="P-loop containing nucleotide triphosphate hydrolases"/>
    <property type="match status" value="1"/>
</dbReference>
<gene>
    <name evidence="2" type="ORF">CGZ75_04055</name>
</gene>
<proteinExistence type="predicted"/>
<dbReference type="InterPro" id="IPR035086">
    <property type="entry name" value="DgcN-like_C"/>
</dbReference>
<organism evidence="2 3">
    <name type="scientific">Paenibacillus herberti</name>
    <dbReference type="NCBI Taxonomy" id="1619309"/>
    <lineage>
        <taxon>Bacteria</taxon>
        <taxon>Bacillati</taxon>
        <taxon>Bacillota</taxon>
        <taxon>Bacilli</taxon>
        <taxon>Bacillales</taxon>
        <taxon>Paenibacillaceae</taxon>
        <taxon>Paenibacillus</taxon>
    </lineage>
</organism>